<feature type="binding site" description="axial binding residue" evidence="9">
    <location>
        <position position="486"/>
    </location>
    <ligand>
        <name>heme</name>
        <dbReference type="ChEBI" id="CHEBI:30413"/>
    </ligand>
    <ligandPart>
        <name>Fe</name>
        <dbReference type="ChEBI" id="CHEBI:18248"/>
    </ligandPart>
</feature>
<dbReference type="PRINTS" id="PR00463">
    <property type="entry name" value="EP450I"/>
</dbReference>
<gene>
    <name evidence="12" type="primary">CYP4V22</name>
</gene>
<dbReference type="Gene3D" id="1.10.630.10">
    <property type="entry name" value="Cytochrome P450"/>
    <property type="match status" value="1"/>
</dbReference>
<name>A0A088DIB8_TIGJA</name>
<keyword evidence="6 9" id="KW-0408">Iron</keyword>
<feature type="transmembrane region" description="Helical" evidence="11">
    <location>
        <begin position="20"/>
        <end position="38"/>
    </location>
</feature>
<evidence type="ECO:0000256" key="8">
    <source>
        <dbReference type="ARBA" id="ARBA00023136"/>
    </source>
</evidence>
<evidence type="ECO:0000256" key="2">
    <source>
        <dbReference type="ARBA" id="ARBA00004586"/>
    </source>
</evidence>
<keyword evidence="5" id="KW-0256">Endoplasmic reticulum</keyword>
<comment type="cofactor">
    <cofactor evidence="1 9">
        <name>heme</name>
        <dbReference type="ChEBI" id="CHEBI:30413"/>
    </cofactor>
</comment>
<proteinExistence type="evidence at transcript level"/>
<sequence length="543" mass="61858">MSSIVVGKITQILDQVHPSLGTPLFVVIVIGLCSWLYTKIVRGPYNMSMLEKIPGPKALPFLGNAVDFVGPTHEFIKVLTRLVHESGPVMKLFLAHRPYVVLSKAKGFETILSSNKHISKGPDYKFLHPWLGLGLLTSDGAKWHSRRKMLTPAFHFKILEDFLVIMNEQSSILTDKLGKLKPHNNSINMFPQITYCALDIICESAMGRNVNAQGDSDSPYIRSLFKASDIIFQRQKTPWIWNDLAFYLRPMGWEFRKALNVLHGFTEGVIKDRKQLYKEEKAKKASSKTSENEEDLVIGTKKRLAFLDLLLDVSDDGRVLSDLDIREEVDTFMFEGHDTTAANMSFTLYVLASHPEYQAKVQEELDSIFGDDPDRPASMDDLSNMKYLEACIKESLRLYPSVPLMSRTIHEDTVIETQIHLTDGLFFQNQLVPAETTVIMFNYLLHRDPEQFPDPEVFKPDRFLNNNIRQRHAYSYVPFSAGPRNCIGQKFAMMEEKVVISSVLRKFKLSTNLQKEDLCLLPELILRPKDGLPITVTSRTPNV</sequence>
<evidence type="ECO:0000256" key="4">
    <source>
        <dbReference type="ARBA" id="ARBA00022617"/>
    </source>
</evidence>
<dbReference type="PRINTS" id="PR00385">
    <property type="entry name" value="P450"/>
</dbReference>
<evidence type="ECO:0000256" key="10">
    <source>
        <dbReference type="RuleBase" id="RU000461"/>
    </source>
</evidence>
<dbReference type="PROSITE" id="PS00086">
    <property type="entry name" value="CYTOCHROME_P450"/>
    <property type="match status" value="1"/>
</dbReference>
<keyword evidence="7 10" id="KW-0503">Monooxygenase</keyword>
<dbReference type="GO" id="GO:0020037">
    <property type="term" value="F:heme binding"/>
    <property type="evidence" value="ECO:0007669"/>
    <property type="project" value="InterPro"/>
</dbReference>
<dbReference type="EMBL" id="KF640012">
    <property type="protein sequence ID" value="AIL94166.1"/>
    <property type="molecule type" value="mRNA"/>
</dbReference>
<dbReference type="GO" id="GO:0016705">
    <property type="term" value="F:oxidoreductase activity, acting on paired donors, with incorporation or reduction of molecular oxygen"/>
    <property type="evidence" value="ECO:0007669"/>
    <property type="project" value="InterPro"/>
</dbReference>
<reference evidence="12" key="1">
    <citation type="submission" date="2013-09" db="EMBL/GenBank/DDBJ databases">
        <authorList>
            <person name="Lee J.-S."/>
        </authorList>
    </citation>
    <scope>NUCLEOTIDE SEQUENCE</scope>
</reference>
<dbReference type="Pfam" id="PF00067">
    <property type="entry name" value="p450"/>
    <property type="match status" value="1"/>
</dbReference>
<evidence type="ECO:0000256" key="6">
    <source>
        <dbReference type="ARBA" id="ARBA00023004"/>
    </source>
</evidence>
<evidence type="ECO:0000256" key="1">
    <source>
        <dbReference type="ARBA" id="ARBA00001971"/>
    </source>
</evidence>
<keyword evidence="4 9" id="KW-0349">Heme</keyword>
<keyword evidence="11" id="KW-0812">Transmembrane</keyword>
<dbReference type="SUPFAM" id="SSF48264">
    <property type="entry name" value="Cytochrome P450"/>
    <property type="match status" value="1"/>
</dbReference>
<dbReference type="InterPro" id="IPR001128">
    <property type="entry name" value="Cyt_P450"/>
</dbReference>
<comment type="subcellular location">
    <subcellularLocation>
        <location evidence="2">Endoplasmic reticulum membrane</location>
    </subcellularLocation>
</comment>
<keyword evidence="10" id="KW-0560">Oxidoreductase</keyword>
<protein>
    <submittedName>
        <fullName evidence="12">Cytochrome P450 CYP4V22</fullName>
    </submittedName>
</protein>
<dbReference type="AlphaFoldDB" id="A0A088DIB8"/>
<dbReference type="InterPro" id="IPR050196">
    <property type="entry name" value="Cytochrome_P450_Monoox"/>
</dbReference>
<dbReference type="InterPro" id="IPR036396">
    <property type="entry name" value="Cyt_P450_sf"/>
</dbReference>
<dbReference type="InterPro" id="IPR002401">
    <property type="entry name" value="Cyt_P450_E_grp-I"/>
</dbReference>
<comment type="similarity">
    <text evidence="3 10">Belongs to the cytochrome P450 family.</text>
</comment>
<dbReference type="GO" id="GO:0005506">
    <property type="term" value="F:iron ion binding"/>
    <property type="evidence" value="ECO:0007669"/>
    <property type="project" value="InterPro"/>
</dbReference>
<evidence type="ECO:0000256" key="9">
    <source>
        <dbReference type="PIRSR" id="PIRSR602401-1"/>
    </source>
</evidence>
<dbReference type="InterPro" id="IPR017972">
    <property type="entry name" value="Cyt_P450_CS"/>
</dbReference>
<accession>A0A088DIB8</accession>
<evidence type="ECO:0000256" key="3">
    <source>
        <dbReference type="ARBA" id="ARBA00010617"/>
    </source>
</evidence>
<organism evidence="12">
    <name type="scientific">Tigriopus japonicus</name>
    <name type="common">Copepod</name>
    <dbReference type="NCBI Taxonomy" id="158387"/>
    <lineage>
        <taxon>Eukaryota</taxon>
        <taxon>Metazoa</taxon>
        <taxon>Ecdysozoa</taxon>
        <taxon>Arthropoda</taxon>
        <taxon>Crustacea</taxon>
        <taxon>Multicrustacea</taxon>
        <taxon>Hexanauplia</taxon>
        <taxon>Copepoda</taxon>
        <taxon>Harpacticoida</taxon>
        <taxon>Harpacticidae</taxon>
        <taxon>Tigriopus</taxon>
    </lineage>
</organism>
<keyword evidence="11" id="KW-1133">Transmembrane helix</keyword>
<evidence type="ECO:0000256" key="11">
    <source>
        <dbReference type="SAM" id="Phobius"/>
    </source>
</evidence>
<dbReference type="PANTHER" id="PTHR24291">
    <property type="entry name" value="CYTOCHROME P450 FAMILY 4"/>
    <property type="match status" value="1"/>
</dbReference>
<keyword evidence="8 11" id="KW-0472">Membrane</keyword>
<evidence type="ECO:0000256" key="5">
    <source>
        <dbReference type="ARBA" id="ARBA00022824"/>
    </source>
</evidence>
<keyword evidence="9 10" id="KW-0479">Metal-binding</keyword>
<dbReference type="PANTHER" id="PTHR24291:SF189">
    <property type="entry name" value="CYTOCHROME P450 4C3-RELATED"/>
    <property type="match status" value="1"/>
</dbReference>
<evidence type="ECO:0000313" key="12">
    <source>
        <dbReference type="EMBL" id="AIL94166.1"/>
    </source>
</evidence>
<reference evidence="12" key="2">
    <citation type="journal article" date="2014" name="Aquat. Toxicol.">
        <title>Crude oil exposure results in oxidative stress-mediated dysfunctional development and reproduction in the copepod Tigriopus japonicus and modulates expression of cytochrome P450 (CYP) genes.</title>
        <authorList>
            <person name="Han J."/>
            <person name="Won E.J."/>
            <person name="Hwang D.S."/>
            <person name="Shin K.H."/>
            <person name="Lee Y.S."/>
            <person name="Leung K.M."/>
            <person name="Lee S.J."/>
            <person name="Lee J.S."/>
        </authorList>
    </citation>
    <scope>NUCLEOTIDE SEQUENCE</scope>
</reference>
<dbReference type="GO" id="GO:0005789">
    <property type="term" value="C:endoplasmic reticulum membrane"/>
    <property type="evidence" value="ECO:0007669"/>
    <property type="project" value="UniProtKB-SubCell"/>
</dbReference>
<evidence type="ECO:0000256" key="7">
    <source>
        <dbReference type="ARBA" id="ARBA00023033"/>
    </source>
</evidence>
<dbReference type="GO" id="GO:0004497">
    <property type="term" value="F:monooxygenase activity"/>
    <property type="evidence" value="ECO:0007669"/>
    <property type="project" value="UniProtKB-KW"/>
</dbReference>